<name>A0A6M3IWD8_9ZZZZ</name>
<sequence length="133" mass="15600">MKISYENAVRWERIEEENLAKFEAGLTDAERKRIEEKMVGKIAIKDWPLIDVILSSELGWGREYCGEKWLEEFKDELIDIGLDYAITWDKGHMAYLIYFGKGSGQEMDIVSFVKKYNAIPPIMDLLDNLRKFE</sequence>
<proteinExistence type="predicted"/>
<evidence type="ECO:0000313" key="1">
    <source>
        <dbReference type="EMBL" id="QJA61355.1"/>
    </source>
</evidence>
<protein>
    <submittedName>
        <fullName evidence="1">Uncharacterized protein</fullName>
    </submittedName>
</protein>
<gene>
    <name evidence="1" type="ORF">MM415B00960_0003</name>
</gene>
<dbReference type="AlphaFoldDB" id="A0A6M3IWD8"/>
<dbReference type="EMBL" id="MT141439">
    <property type="protein sequence ID" value="QJA61355.1"/>
    <property type="molecule type" value="Genomic_DNA"/>
</dbReference>
<reference evidence="1" key="1">
    <citation type="submission" date="2020-03" db="EMBL/GenBank/DDBJ databases">
        <title>The deep terrestrial virosphere.</title>
        <authorList>
            <person name="Holmfeldt K."/>
            <person name="Nilsson E."/>
            <person name="Simone D."/>
            <person name="Lopez-Fernandez M."/>
            <person name="Wu X."/>
            <person name="de Brujin I."/>
            <person name="Lundin D."/>
            <person name="Andersson A."/>
            <person name="Bertilsson S."/>
            <person name="Dopson M."/>
        </authorList>
    </citation>
    <scope>NUCLEOTIDE SEQUENCE</scope>
    <source>
        <strain evidence="1">MM415B00960</strain>
    </source>
</reference>
<organism evidence="1">
    <name type="scientific">viral metagenome</name>
    <dbReference type="NCBI Taxonomy" id="1070528"/>
    <lineage>
        <taxon>unclassified sequences</taxon>
        <taxon>metagenomes</taxon>
        <taxon>organismal metagenomes</taxon>
    </lineage>
</organism>
<accession>A0A6M3IWD8</accession>